<reference evidence="1" key="1">
    <citation type="submission" date="2020-04" db="EMBL/GenBank/DDBJ databases">
        <authorList>
            <person name="Chiriac C."/>
            <person name="Salcher M."/>
            <person name="Ghai R."/>
            <person name="Kavagutti S V."/>
        </authorList>
    </citation>
    <scope>NUCLEOTIDE SEQUENCE</scope>
</reference>
<protein>
    <submittedName>
        <fullName evidence="1">Uncharacterized protein</fullName>
    </submittedName>
</protein>
<proteinExistence type="predicted"/>
<accession>A0A6J5N6Q0</accession>
<gene>
    <name evidence="1" type="ORF">UFOVP642_18</name>
</gene>
<sequence>MTDNIGAVDQVNGNLDSTTALNTAPVSNDKTFTQAELDQIITKRLAQVEKKYSGIDLNEYQTLKQIKEQRDQDEAIKRQDFDKVLTQVKTASEQKISALTRELESIKIDGSLISEASTRKAVAPDKVAQLLRNNIKLTAEGTVEIVDNKGQIRYNADKAQPLTVGELVDEFLKENPFFVAATPAGTGTRTGAGTSAGIPKVDISQLDMKNPDHRKVYAEYRKQAGIAR</sequence>
<evidence type="ECO:0000313" key="1">
    <source>
        <dbReference type="EMBL" id="CAB4154623.1"/>
    </source>
</evidence>
<organism evidence="1">
    <name type="scientific">uncultured Caudovirales phage</name>
    <dbReference type="NCBI Taxonomy" id="2100421"/>
    <lineage>
        <taxon>Viruses</taxon>
        <taxon>Duplodnaviria</taxon>
        <taxon>Heunggongvirae</taxon>
        <taxon>Uroviricota</taxon>
        <taxon>Caudoviricetes</taxon>
        <taxon>Peduoviridae</taxon>
        <taxon>Maltschvirus</taxon>
        <taxon>Maltschvirus maltsch</taxon>
    </lineage>
</organism>
<dbReference type="EMBL" id="LR796620">
    <property type="protein sequence ID" value="CAB4154623.1"/>
    <property type="molecule type" value="Genomic_DNA"/>
</dbReference>
<name>A0A6J5N6Q0_9CAUD</name>